<dbReference type="EMBL" id="LFZO01000058">
    <property type="protein sequence ID" value="KXT15463.1"/>
    <property type="molecule type" value="Genomic_DNA"/>
</dbReference>
<feature type="compositionally biased region" description="Acidic residues" evidence="14">
    <location>
        <begin position="1426"/>
        <end position="1444"/>
    </location>
</feature>
<dbReference type="GO" id="GO:0009378">
    <property type="term" value="F:four-way junction helicase activity"/>
    <property type="evidence" value="ECO:0007669"/>
    <property type="project" value="TreeGrafter"/>
</dbReference>
<gene>
    <name evidence="17" type="ORF">AC579_10589</name>
</gene>
<evidence type="ECO:0000313" key="18">
    <source>
        <dbReference type="Proteomes" id="UP000073492"/>
    </source>
</evidence>
<dbReference type="Proteomes" id="UP000073492">
    <property type="component" value="Unassembled WGS sequence"/>
</dbReference>
<keyword evidence="10" id="KW-0234">DNA repair</keyword>
<comment type="similarity">
    <text evidence="3 13">Belongs to the DEAD box helicase family. DEAH subfamily. FANCM sub-subfamily.</text>
</comment>
<feature type="compositionally biased region" description="Basic and acidic residues" evidence="14">
    <location>
        <begin position="986"/>
        <end position="1005"/>
    </location>
</feature>
<keyword evidence="8" id="KW-0347">Helicase</keyword>
<dbReference type="GO" id="GO:0005524">
    <property type="term" value="F:ATP binding"/>
    <property type="evidence" value="ECO:0007669"/>
    <property type="project" value="UniProtKB-UniRule"/>
</dbReference>
<feature type="region of interest" description="Disordered" evidence="14">
    <location>
        <begin position="136"/>
        <end position="224"/>
    </location>
</feature>
<dbReference type="SUPFAM" id="SSF52540">
    <property type="entry name" value="P-loop containing nucleoside triphosphate hydrolases"/>
    <property type="match status" value="1"/>
</dbReference>
<dbReference type="GO" id="GO:0016887">
    <property type="term" value="F:ATP hydrolysis activity"/>
    <property type="evidence" value="ECO:0007669"/>
    <property type="project" value="RHEA"/>
</dbReference>
<evidence type="ECO:0000256" key="4">
    <source>
        <dbReference type="ARBA" id="ARBA00011390"/>
    </source>
</evidence>
<feature type="compositionally biased region" description="Polar residues" evidence="14">
    <location>
        <begin position="1382"/>
        <end position="1393"/>
    </location>
</feature>
<evidence type="ECO:0000256" key="9">
    <source>
        <dbReference type="ARBA" id="ARBA00022840"/>
    </source>
</evidence>
<evidence type="ECO:0000256" key="12">
    <source>
        <dbReference type="ARBA" id="ARBA00047995"/>
    </source>
</evidence>
<comment type="catalytic activity">
    <reaction evidence="12 13">
        <text>ATP + H2O = ADP + phosphate + H(+)</text>
        <dbReference type="Rhea" id="RHEA:13065"/>
        <dbReference type="ChEBI" id="CHEBI:15377"/>
        <dbReference type="ChEBI" id="CHEBI:15378"/>
        <dbReference type="ChEBI" id="CHEBI:30616"/>
        <dbReference type="ChEBI" id="CHEBI:43474"/>
        <dbReference type="ChEBI" id="CHEBI:456216"/>
        <dbReference type="EC" id="3.6.4.12"/>
    </reaction>
</comment>
<keyword evidence="9" id="KW-0067">ATP-binding</keyword>
<evidence type="ECO:0000259" key="16">
    <source>
        <dbReference type="PROSITE" id="PS51194"/>
    </source>
</evidence>
<keyword evidence="18" id="KW-1185">Reference proteome</keyword>
<protein>
    <recommendedName>
        <fullName evidence="13">ATP-dependent DNA helicase</fullName>
        <ecNumber evidence="13">3.6.4.12</ecNumber>
    </recommendedName>
</protein>
<evidence type="ECO:0000256" key="14">
    <source>
        <dbReference type="SAM" id="MobiDB-lite"/>
    </source>
</evidence>
<dbReference type="InterPro" id="IPR006935">
    <property type="entry name" value="Helicase/UvrB_N"/>
</dbReference>
<dbReference type="PANTHER" id="PTHR14025:SF20">
    <property type="entry name" value="FANCONI ANEMIA GROUP M PROTEIN"/>
    <property type="match status" value="1"/>
</dbReference>
<feature type="domain" description="Helicase ATP-binding" evidence="15">
    <location>
        <begin position="475"/>
        <end position="643"/>
    </location>
</feature>
<evidence type="ECO:0000256" key="7">
    <source>
        <dbReference type="ARBA" id="ARBA00022801"/>
    </source>
</evidence>
<evidence type="ECO:0000256" key="3">
    <source>
        <dbReference type="ARBA" id="ARBA00009889"/>
    </source>
</evidence>
<dbReference type="OrthoDB" id="164902at2759"/>
<feature type="domain" description="Helicase C-terminal" evidence="16">
    <location>
        <begin position="819"/>
        <end position="987"/>
    </location>
</feature>
<name>A0A139IL07_9PEZI</name>
<reference evidence="17 18" key="1">
    <citation type="submission" date="2015-07" db="EMBL/GenBank/DDBJ databases">
        <title>Comparative genomics of the Sigatoka disease complex on banana suggests a link between parallel evolutionary changes in Pseudocercospora fijiensis and Pseudocercospora eumusae and increased virulence on the banana host.</title>
        <authorList>
            <person name="Chang T.-C."/>
            <person name="Salvucci A."/>
            <person name="Crous P.W."/>
            <person name="Stergiopoulos I."/>
        </authorList>
    </citation>
    <scope>NUCLEOTIDE SEQUENCE [LARGE SCALE GENOMIC DNA]</scope>
    <source>
        <strain evidence="17 18">CBS 116634</strain>
    </source>
</reference>
<comment type="caution">
    <text evidence="17">The sequence shown here is derived from an EMBL/GenBank/DDBJ whole genome shotgun (WGS) entry which is preliminary data.</text>
</comment>
<feature type="compositionally biased region" description="Basic residues" evidence="14">
    <location>
        <begin position="1396"/>
        <end position="1409"/>
    </location>
</feature>
<evidence type="ECO:0000256" key="1">
    <source>
        <dbReference type="ARBA" id="ARBA00003813"/>
    </source>
</evidence>
<feature type="compositionally biased region" description="Basic residues" evidence="14">
    <location>
        <begin position="1304"/>
        <end position="1314"/>
    </location>
</feature>
<dbReference type="GO" id="GO:0000400">
    <property type="term" value="F:four-way junction DNA binding"/>
    <property type="evidence" value="ECO:0007669"/>
    <property type="project" value="TreeGrafter"/>
</dbReference>
<dbReference type="GO" id="GO:0045003">
    <property type="term" value="P:double-strand break repair via synthesis-dependent strand annealing"/>
    <property type="evidence" value="ECO:0007669"/>
    <property type="project" value="TreeGrafter"/>
</dbReference>
<dbReference type="GO" id="GO:0043138">
    <property type="term" value="F:3'-5' DNA helicase activity"/>
    <property type="evidence" value="ECO:0007669"/>
    <property type="project" value="InterPro"/>
</dbReference>
<dbReference type="STRING" id="113226.A0A139IL07"/>
<dbReference type="GO" id="GO:0036297">
    <property type="term" value="P:interstrand cross-link repair"/>
    <property type="evidence" value="ECO:0007669"/>
    <property type="project" value="UniProtKB-ARBA"/>
</dbReference>
<dbReference type="Pfam" id="PF04851">
    <property type="entry name" value="ResIII"/>
    <property type="match status" value="1"/>
</dbReference>
<evidence type="ECO:0000256" key="6">
    <source>
        <dbReference type="ARBA" id="ARBA00022763"/>
    </source>
</evidence>
<dbReference type="InterPro" id="IPR039686">
    <property type="entry name" value="FANCM/Mph1-like_ID"/>
</dbReference>
<feature type="compositionally biased region" description="Polar residues" evidence="14">
    <location>
        <begin position="1247"/>
        <end position="1260"/>
    </location>
</feature>
<dbReference type="InterPro" id="IPR001650">
    <property type="entry name" value="Helicase_C-like"/>
</dbReference>
<keyword evidence="7" id="KW-0378">Hydrolase</keyword>
<evidence type="ECO:0000256" key="2">
    <source>
        <dbReference type="ARBA" id="ARBA00004123"/>
    </source>
</evidence>
<dbReference type="CDD" id="cd18801">
    <property type="entry name" value="SF2_C_FANCM_Hef"/>
    <property type="match status" value="1"/>
</dbReference>
<keyword evidence="11" id="KW-0539">Nucleus</keyword>
<evidence type="ECO:0000256" key="13">
    <source>
        <dbReference type="RuleBase" id="RU367027"/>
    </source>
</evidence>
<keyword evidence="6" id="KW-0227">DNA damage</keyword>
<feature type="compositionally biased region" description="Basic and acidic residues" evidence="14">
    <location>
        <begin position="1414"/>
        <end position="1425"/>
    </location>
</feature>
<feature type="region of interest" description="Disordered" evidence="14">
    <location>
        <begin position="1221"/>
        <end position="1465"/>
    </location>
</feature>
<dbReference type="SMART" id="SM00490">
    <property type="entry name" value="HELICc"/>
    <property type="match status" value="1"/>
</dbReference>
<comment type="subcellular location">
    <subcellularLocation>
        <location evidence="2 13">Nucleus</location>
    </subcellularLocation>
</comment>
<dbReference type="EC" id="3.6.4.12" evidence="13"/>
<feature type="region of interest" description="Disordered" evidence="14">
    <location>
        <begin position="1"/>
        <end position="50"/>
    </location>
</feature>
<dbReference type="Gene3D" id="3.40.50.300">
    <property type="entry name" value="P-loop containing nucleotide triphosphate hydrolases"/>
    <property type="match status" value="2"/>
</dbReference>
<organism evidence="17 18">
    <name type="scientific">Pseudocercospora musae</name>
    <dbReference type="NCBI Taxonomy" id="113226"/>
    <lineage>
        <taxon>Eukaryota</taxon>
        <taxon>Fungi</taxon>
        <taxon>Dikarya</taxon>
        <taxon>Ascomycota</taxon>
        <taxon>Pezizomycotina</taxon>
        <taxon>Dothideomycetes</taxon>
        <taxon>Dothideomycetidae</taxon>
        <taxon>Mycosphaerellales</taxon>
        <taxon>Mycosphaerellaceae</taxon>
        <taxon>Pseudocercospora</taxon>
    </lineage>
</organism>
<comment type="function">
    <text evidence="1 13">ATP-dependent DNA helicase involved in DNA damage repair by homologous recombination and in genome maintenance. Capable of unwinding D-loops. Plays a role in limiting crossover recombinants during mitotic DNA double-strand break (DSB) repair. Component of a FANCM-MHF complex which promotes gene conversion at blocked replication forks, probably by reversal of the stalled fork.</text>
</comment>
<dbReference type="GO" id="GO:0005634">
    <property type="term" value="C:nucleus"/>
    <property type="evidence" value="ECO:0007669"/>
    <property type="project" value="UniProtKB-SubCell"/>
</dbReference>
<dbReference type="SMART" id="SM00487">
    <property type="entry name" value="DEXDc"/>
    <property type="match status" value="1"/>
</dbReference>
<evidence type="ECO:0000256" key="10">
    <source>
        <dbReference type="ARBA" id="ARBA00023204"/>
    </source>
</evidence>
<dbReference type="CDD" id="cd12091">
    <property type="entry name" value="FANCM_ID"/>
    <property type="match status" value="1"/>
</dbReference>
<feature type="compositionally biased region" description="Low complexity" evidence="14">
    <location>
        <begin position="1294"/>
        <end position="1303"/>
    </location>
</feature>
<feature type="region of interest" description="Disordered" evidence="14">
    <location>
        <begin position="986"/>
        <end position="1095"/>
    </location>
</feature>
<keyword evidence="5" id="KW-0547">Nucleotide-binding</keyword>
<dbReference type="InterPro" id="IPR027417">
    <property type="entry name" value="P-loop_NTPase"/>
</dbReference>
<evidence type="ECO:0000313" key="17">
    <source>
        <dbReference type="EMBL" id="KXT15463.1"/>
    </source>
</evidence>
<dbReference type="PROSITE" id="PS51194">
    <property type="entry name" value="HELICASE_CTER"/>
    <property type="match status" value="1"/>
</dbReference>
<dbReference type="Gene3D" id="1.20.1320.20">
    <property type="entry name" value="hef helicase domain"/>
    <property type="match status" value="1"/>
</dbReference>
<feature type="compositionally biased region" description="Polar residues" evidence="14">
    <location>
        <begin position="1316"/>
        <end position="1325"/>
    </location>
</feature>
<dbReference type="Pfam" id="PF00271">
    <property type="entry name" value="Helicase_C"/>
    <property type="match status" value="1"/>
</dbReference>
<dbReference type="InterPro" id="IPR044749">
    <property type="entry name" value="FANCM_DEXDc"/>
</dbReference>
<evidence type="ECO:0000256" key="11">
    <source>
        <dbReference type="ARBA" id="ARBA00023242"/>
    </source>
</evidence>
<feature type="compositionally biased region" description="Basic residues" evidence="14">
    <location>
        <begin position="1022"/>
        <end position="1037"/>
    </location>
</feature>
<dbReference type="PANTHER" id="PTHR14025">
    <property type="entry name" value="FANCONI ANEMIA GROUP M FANCM FAMILY MEMBER"/>
    <property type="match status" value="1"/>
</dbReference>
<proteinExistence type="inferred from homology"/>
<dbReference type="CDD" id="cd18033">
    <property type="entry name" value="DEXDc_FANCM"/>
    <property type="match status" value="1"/>
</dbReference>
<dbReference type="FunFam" id="3.40.50.300:FF:000861">
    <property type="entry name" value="Fanconi anemia, complementation group M"/>
    <property type="match status" value="1"/>
</dbReference>
<feature type="compositionally biased region" description="Acidic residues" evidence="14">
    <location>
        <begin position="1359"/>
        <end position="1372"/>
    </location>
</feature>
<comment type="subunit">
    <text evidence="4 13">Interacts with the MHF histone-fold complex to form the FANCM-MHF complex.</text>
</comment>
<accession>A0A139IL07</accession>
<dbReference type="InterPro" id="IPR014001">
    <property type="entry name" value="Helicase_ATP-bd"/>
</dbReference>
<evidence type="ECO:0000256" key="5">
    <source>
        <dbReference type="ARBA" id="ARBA00022741"/>
    </source>
</evidence>
<dbReference type="PROSITE" id="PS51192">
    <property type="entry name" value="HELICASE_ATP_BIND_1"/>
    <property type="match status" value="1"/>
</dbReference>
<evidence type="ECO:0000256" key="8">
    <source>
        <dbReference type="ARBA" id="ARBA00022806"/>
    </source>
</evidence>
<evidence type="ECO:0000259" key="15">
    <source>
        <dbReference type="PROSITE" id="PS51192"/>
    </source>
</evidence>
<sequence length="1465" mass="162001">MAAALDPAAPHLYAPFDPRTSSEPSPAFEAKAAEPQPHAPSTLMDNGTMHSGQCTHFEVEGLSDCPGHVMAQLPKTSRNTVASHRVGLDSVHYHRHFPLTTITSTTCWNRVAMPHSHSDDFGLDDDDTEFLAVATHVEASQQRNGFRASPRPTKRRRVSRPARAQLDGHTSDALQWPDTDEEAHSPPQVSIYGQSTPPPPTPPSQAMRDSTHPFPSDGIEHYNYFPGELEPAQHASRDSRFKIHVPENGGKFPDMIFTQTQHGLDENPAAFRGAVWKRPPVRPPPTFAKNLNHVVNGNGAVAAQSNKGINSYFQALPARNIRQEDDETLARRLQAEEDVSARRQYAKAHVTTGTPQMFDATQDLADLPEDAFSSSPPEKSPRKEDVIEISSQITQSQAVRAPGLRAPQNGLKQMTIFGQPATQDLSASQAAKKRHAWPLANRDEPPTHHKLDDKAMSTWVYPTNLGSIRDYQYNIVSRSLFHNTLVALPTGLGKTFIAATVMLNYYRWTTQAQMVFMAPTKPLIAQQMEACYNIVGIPKRDTVLMTGETAPAVRAEEWLEKRVFFMTPQTVINDLRTGICDPKKLVLLVVDEAHKATGGYAYTEVIQFMRRFNNSFRVLALTATPGSTVEAVQAVIDNLGIARVELRTEQSLDIREYTHEKHTETEVFDFSEEQHRIMDLFTKVLKPVVEKLCSQNAYYSRDPMALTAYGLTTARQKWMSSDAGRKAPMPIKGMMNAAFTVLSSLAHSISLLKHHGIGPFYSGVLAFQRQVESGESKGKTAASIAHDENFSKMMSTIRTWTNNPAFIGHPKLEYLREIVLNHFLDAGEGRQGSDVPPSATRVMVFASYRDSTEDICRVLKRNEPMIRPQVFVGQAASKGQEGMNQKKQNEVIQDFKSGKFNTLIATSIGEEGLDIGTVDLIVCYDASSSPIRMLQRIGRTGRKRLGRVCLLLMKGKEEKDYEKAQDNYAYIQKSIADATKYSYRDDQSPRILPKEVKPVADKRPVEIPVENSQPVDLSEKKRNSRGKGKTKRPPKKFHMPDGVRTGFTKASRLGSDAEADSEEDARPKRKETLSSMRPATKSKPVFRKPSFAPEPPPDIAGLPCLEDVLLTAVQQQELDHRYAKVTSSAIDGVVRGPDFERFPSRLRDLGATRYVRRGKSSLIVEKAMKALHEIDTEKCHRLEDALHFSDIEDAGPARVRLISPQADTSAADLTSINAIVKALPPPPGPKRLPAESPASKARPRAMPSQTELISSGSETEGLSKAPPPKKPRGRPKQTTAAPTTHDSDLEAELPAPRGPAANKPRAKPRGRPRKGQTIQRATSYGSGADEGESSEPEPTPDNMRIGTQGIDLGSRDTSGEDEEEEPDSEDQAFIEKSDELQIASSSQPGTQAIISAHRRKRGRLKKKAPGKANHLSDVEEVRESASDDEVPGLEPDNSSDDELQEVQPVVAKARNRRVIDESDDE</sequence>